<keyword evidence="1" id="KW-0472">Membrane</keyword>
<accession>A0A1M4VY78</accession>
<gene>
    <name evidence="2" type="ORF">SAMN02745158_01390</name>
</gene>
<protein>
    <recommendedName>
        <fullName evidence="4">SipW-cognate class signal peptide</fullName>
    </recommendedName>
</protein>
<evidence type="ECO:0000313" key="3">
    <source>
        <dbReference type="Proteomes" id="UP000184245"/>
    </source>
</evidence>
<feature type="transmembrane region" description="Helical" evidence="1">
    <location>
        <begin position="12"/>
        <end position="30"/>
    </location>
</feature>
<sequence>MIKKNKKRLKFLIVYTLVAVLGIGVTLALLRDVTETKKNTFASNKKISLLLREPSWDGYEFADESTSNGQSAKPGITGDALKALGVEKAAQYVPGEIIPKNPQVKNSGNKETGVPIYAAVKVQFIDDTDAQVTYEEFKNRYLTSAGITFNTEHWKELATDTTDKLYMYKEILAPGEDTSSAPLFSEVPISLELMPDSASGLFPQFRIKVTAYAIQSEYVKEPENEMLKFVKGTTK</sequence>
<dbReference type="AlphaFoldDB" id="A0A1M4VY78"/>
<dbReference type="EMBL" id="FQVI01000005">
    <property type="protein sequence ID" value="SHE73928.1"/>
    <property type="molecule type" value="Genomic_DNA"/>
</dbReference>
<name>A0A1M4VY78_9CLOT</name>
<keyword evidence="1" id="KW-1133">Transmembrane helix</keyword>
<dbReference type="OrthoDB" id="2085202at2"/>
<reference evidence="2 3" key="1">
    <citation type="submission" date="2016-11" db="EMBL/GenBank/DDBJ databases">
        <authorList>
            <person name="Jaros S."/>
            <person name="Januszkiewicz K."/>
            <person name="Wedrychowicz H."/>
        </authorList>
    </citation>
    <scope>NUCLEOTIDE SEQUENCE [LARGE SCALE GENOMIC DNA]</scope>
    <source>
        <strain evidence="2 3">DSM 17459</strain>
    </source>
</reference>
<dbReference type="Proteomes" id="UP000184245">
    <property type="component" value="Unassembled WGS sequence"/>
</dbReference>
<keyword evidence="1" id="KW-0812">Transmembrane</keyword>
<keyword evidence="3" id="KW-1185">Reference proteome</keyword>
<dbReference type="RefSeq" id="WP_072850278.1">
    <property type="nucleotide sequence ID" value="NZ_FQVI01000005.1"/>
</dbReference>
<evidence type="ECO:0000256" key="1">
    <source>
        <dbReference type="SAM" id="Phobius"/>
    </source>
</evidence>
<proteinExistence type="predicted"/>
<organism evidence="2 3">
    <name type="scientific">Lactonifactor longoviformis DSM 17459</name>
    <dbReference type="NCBI Taxonomy" id="1122155"/>
    <lineage>
        <taxon>Bacteria</taxon>
        <taxon>Bacillati</taxon>
        <taxon>Bacillota</taxon>
        <taxon>Clostridia</taxon>
        <taxon>Eubacteriales</taxon>
        <taxon>Clostridiaceae</taxon>
        <taxon>Lactonifactor</taxon>
    </lineage>
</organism>
<dbReference type="STRING" id="1122155.SAMN02745158_01390"/>
<evidence type="ECO:0000313" key="2">
    <source>
        <dbReference type="EMBL" id="SHE73928.1"/>
    </source>
</evidence>
<evidence type="ECO:0008006" key="4">
    <source>
        <dbReference type="Google" id="ProtNLM"/>
    </source>
</evidence>